<dbReference type="AlphaFoldDB" id="A0A2T1D8X2"/>
<dbReference type="OrthoDB" id="530222at2"/>
<feature type="compositionally biased region" description="Polar residues" evidence="1">
    <location>
        <begin position="1"/>
        <end position="14"/>
    </location>
</feature>
<reference evidence="2 3" key="2">
    <citation type="submission" date="2018-03" db="EMBL/GenBank/DDBJ databases">
        <title>The ancient ancestry and fast evolution of plastids.</title>
        <authorList>
            <person name="Moore K.R."/>
            <person name="Magnabosco C."/>
            <person name="Momper L."/>
            <person name="Gold D.A."/>
            <person name="Bosak T."/>
            <person name="Fournier G.P."/>
        </authorList>
    </citation>
    <scope>NUCLEOTIDE SEQUENCE [LARGE SCALE GENOMIC DNA]</scope>
    <source>
        <strain evidence="2 3">ULC007</strain>
    </source>
</reference>
<gene>
    <name evidence="2" type="ORF">C7B65_20255</name>
</gene>
<feature type="compositionally biased region" description="Polar residues" evidence="1">
    <location>
        <begin position="45"/>
        <end position="56"/>
    </location>
</feature>
<feature type="compositionally biased region" description="Low complexity" evidence="1">
    <location>
        <begin position="17"/>
        <end position="36"/>
    </location>
</feature>
<name>A0A2T1D8X2_9CYAN</name>
<keyword evidence="3" id="KW-1185">Reference proteome</keyword>
<evidence type="ECO:0000313" key="2">
    <source>
        <dbReference type="EMBL" id="PSB16911.1"/>
    </source>
</evidence>
<protein>
    <submittedName>
        <fullName evidence="2">Sporulation/spore germination protein</fullName>
    </submittedName>
</protein>
<dbReference type="Proteomes" id="UP000238634">
    <property type="component" value="Unassembled WGS sequence"/>
</dbReference>
<dbReference type="RefSeq" id="WP_073074521.1">
    <property type="nucleotide sequence ID" value="NZ_MPPI01000038.1"/>
</dbReference>
<organism evidence="2 3">
    <name type="scientific">Phormidesmis priestleyi ULC007</name>
    <dbReference type="NCBI Taxonomy" id="1920490"/>
    <lineage>
        <taxon>Bacteria</taxon>
        <taxon>Bacillati</taxon>
        <taxon>Cyanobacteriota</taxon>
        <taxon>Cyanophyceae</taxon>
        <taxon>Leptolyngbyales</taxon>
        <taxon>Leptolyngbyaceae</taxon>
        <taxon>Phormidesmis</taxon>
    </lineage>
</organism>
<reference evidence="2 3" key="1">
    <citation type="submission" date="2018-02" db="EMBL/GenBank/DDBJ databases">
        <authorList>
            <person name="Cohen D.B."/>
            <person name="Kent A.D."/>
        </authorList>
    </citation>
    <scope>NUCLEOTIDE SEQUENCE [LARGE SCALE GENOMIC DNA]</scope>
    <source>
        <strain evidence="2 3">ULC007</strain>
    </source>
</reference>
<proteinExistence type="predicted"/>
<dbReference type="EMBL" id="PVWG01000035">
    <property type="protein sequence ID" value="PSB16911.1"/>
    <property type="molecule type" value="Genomic_DNA"/>
</dbReference>
<evidence type="ECO:0000313" key="3">
    <source>
        <dbReference type="Proteomes" id="UP000238634"/>
    </source>
</evidence>
<feature type="region of interest" description="Disordered" evidence="1">
    <location>
        <begin position="1"/>
        <end position="56"/>
    </location>
</feature>
<comment type="caution">
    <text evidence="2">The sequence shown here is derived from an EMBL/GenBank/DDBJ whole genome shotgun (WGS) entry which is preliminary data.</text>
</comment>
<sequence>MISVGLSSCRTEPPSNAPVASSPLTSPSVVPSPALPIAKSPPAPSRTSQPLQTASVASKKTVPISVYKVDNQCRDFVAEKTAVPANQPITGAVGKVLENADSADFRLSGYRVNVASGVATIDLRVAPDSRRKLVSLSSCEQMAIFGSLRKTLTSNAEWKIKSVRFTDRGKEVVL</sequence>
<accession>A0A2T1D8X2</accession>
<evidence type="ECO:0000256" key="1">
    <source>
        <dbReference type="SAM" id="MobiDB-lite"/>
    </source>
</evidence>